<dbReference type="InterPro" id="IPR013103">
    <property type="entry name" value="RVT_2"/>
</dbReference>
<dbReference type="Proteomes" id="UP001454036">
    <property type="component" value="Unassembled WGS sequence"/>
</dbReference>
<sequence>MIISLAAYKSWKIFQLDVKFAFLQGDLSEEVYVAQPPGYIQEGEDQLVYKLHKALYGPKQAPRGWFSNEGIFICQRKYTEEVLSRFGMTDCNSVTCPIVPGTKLNKDPDGELVDETYFKQMVGSLIYLTTTRPDLVYTVSLLS</sequence>
<keyword evidence="3" id="KW-1185">Reference proteome</keyword>
<gene>
    <name evidence="2" type="ORF">LIER_03306</name>
</gene>
<comment type="caution">
    <text evidence="2">The sequence shown here is derived from an EMBL/GenBank/DDBJ whole genome shotgun (WGS) entry which is preliminary data.</text>
</comment>
<proteinExistence type="predicted"/>
<evidence type="ECO:0000313" key="2">
    <source>
        <dbReference type="EMBL" id="GAA0142398.1"/>
    </source>
</evidence>
<protein>
    <recommendedName>
        <fullName evidence="1">Reverse transcriptase Ty1/copia-type domain-containing protein</fullName>
    </recommendedName>
</protein>
<evidence type="ECO:0000313" key="3">
    <source>
        <dbReference type="Proteomes" id="UP001454036"/>
    </source>
</evidence>
<dbReference type="Pfam" id="PF07727">
    <property type="entry name" value="RVT_2"/>
    <property type="match status" value="1"/>
</dbReference>
<name>A0AAV3NXC2_LITER</name>
<evidence type="ECO:0000259" key="1">
    <source>
        <dbReference type="Pfam" id="PF07727"/>
    </source>
</evidence>
<accession>A0AAV3NXC2</accession>
<reference evidence="2 3" key="1">
    <citation type="submission" date="2024-01" db="EMBL/GenBank/DDBJ databases">
        <title>The complete chloroplast genome sequence of Lithospermum erythrorhizon: insights into the phylogenetic relationship among Boraginaceae species and the maternal lineages of purple gromwells.</title>
        <authorList>
            <person name="Okada T."/>
            <person name="Watanabe K."/>
        </authorList>
    </citation>
    <scope>NUCLEOTIDE SEQUENCE [LARGE SCALE GENOMIC DNA]</scope>
</reference>
<organism evidence="2 3">
    <name type="scientific">Lithospermum erythrorhizon</name>
    <name type="common">Purple gromwell</name>
    <name type="synonym">Lithospermum officinale var. erythrorhizon</name>
    <dbReference type="NCBI Taxonomy" id="34254"/>
    <lineage>
        <taxon>Eukaryota</taxon>
        <taxon>Viridiplantae</taxon>
        <taxon>Streptophyta</taxon>
        <taxon>Embryophyta</taxon>
        <taxon>Tracheophyta</taxon>
        <taxon>Spermatophyta</taxon>
        <taxon>Magnoliopsida</taxon>
        <taxon>eudicotyledons</taxon>
        <taxon>Gunneridae</taxon>
        <taxon>Pentapetalae</taxon>
        <taxon>asterids</taxon>
        <taxon>lamiids</taxon>
        <taxon>Boraginales</taxon>
        <taxon>Boraginaceae</taxon>
        <taxon>Boraginoideae</taxon>
        <taxon>Lithospermeae</taxon>
        <taxon>Lithospermum</taxon>
    </lineage>
</organism>
<feature type="domain" description="Reverse transcriptase Ty1/copia-type" evidence="1">
    <location>
        <begin position="2"/>
        <end position="66"/>
    </location>
</feature>
<dbReference type="AlphaFoldDB" id="A0AAV3NXC2"/>
<dbReference type="EMBL" id="BAABME010000393">
    <property type="protein sequence ID" value="GAA0142398.1"/>
    <property type="molecule type" value="Genomic_DNA"/>
</dbReference>